<organism evidence="1">
    <name type="scientific">Populus alba</name>
    <name type="common">White poplar</name>
    <dbReference type="NCBI Taxonomy" id="43335"/>
    <lineage>
        <taxon>Eukaryota</taxon>
        <taxon>Viridiplantae</taxon>
        <taxon>Streptophyta</taxon>
        <taxon>Embryophyta</taxon>
        <taxon>Tracheophyta</taxon>
        <taxon>Spermatophyta</taxon>
        <taxon>Magnoliopsida</taxon>
        <taxon>eudicotyledons</taxon>
        <taxon>Gunneridae</taxon>
        <taxon>Pentapetalae</taxon>
        <taxon>rosids</taxon>
        <taxon>fabids</taxon>
        <taxon>Malpighiales</taxon>
        <taxon>Salicaceae</taxon>
        <taxon>Saliceae</taxon>
        <taxon>Populus</taxon>
    </lineage>
</organism>
<comment type="caution">
    <text evidence="1">The sequence shown here is derived from an EMBL/GenBank/DDBJ whole genome shotgun (WGS) entry which is preliminary data.</text>
</comment>
<dbReference type="EMBL" id="RCHU01000435">
    <property type="protein sequence ID" value="TKS05400.1"/>
    <property type="molecule type" value="Genomic_DNA"/>
</dbReference>
<sequence>MTTGKVQSDNNIERNYAKLVSLTMTSANVGNDNWACRPILMHRKEMIPGPRTWVVWKRAEYGSAAIDIVPFVLKETAPDAATRLLSGLQGATWAVGQPPRKW</sequence>
<reference evidence="1" key="1">
    <citation type="submission" date="2018-10" db="EMBL/GenBank/DDBJ databases">
        <title>Population genomic analysis revealed the cold adaptation of white poplar.</title>
        <authorList>
            <person name="Liu Y.-J."/>
        </authorList>
    </citation>
    <scope>NUCLEOTIDE SEQUENCE [LARGE SCALE GENOMIC DNA]</scope>
    <source>
        <strain evidence="1">PAL-ZL1</strain>
    </source>
</reference>
<dbReference type="AlphaFoldDB" id="A0A4U5Q5D7"/>
<gene>
    <name evidence="1" type="ORF">D5086_0000134970</name>
</gene>
<proteinExistence type="predicted"/>
<name>A0A4U5Q5D7_POPAL</name>
<evidence type="ECO:0000313" key="1">
    <source>
        <dbReference type="EMBL" id="TKS05400.1"/>
    </source>
</evidence>
<accession>A0A4U5Q5D7</accession>
<protein>
    <submittedName>
        <fullName evidence="1">Uncharacterized protein</fullName>
    </submittedName>
</protein>